<dbReference type="InterPro" id="IPR012908">
    <property type="entry name" value="PGAP1-ab_dom-like"/>
</dbReference>
<dbReference type="Gene3D" id="3.40.50.1820">
    <property type="entry name" value="alpha/beta hydrolase"/>
    <property type="match status" value="1"/>
</dbReference>
<dbReference type="GO" id="GO:0016788">
    <property type="term" value="F:hydrolase activity, acting on ester bonds"/>
    <property type="evidence" value="ECO:0007669"/>
    <property type="project" value="InterPro"/>
</dbReference>
<dbReference type="SUPFAM" id="SSF50978">
    <property type="entry name" value="WD40 repeat-like"/>
    <property type="match status" value="1"/>
</dbReference>
<feature type="domain" description="Nephrocystin 3-like N-terminal" evidence="7">
    <location>
        <begin position="346"/>
        <end position="509"/>
    </location>
</feature>
<evidence type="ECO:0000313" key="9">
    <source>
        <dbReference type="Proteomes" id="UP001276659"/>
    </source>
</evidence>
<comment type="subcellular location">
    <subcellularLocation>
        <location evidence="4">Endoplasmic reticulum membrane</location>
    </subcellularLocation>
</comment>
<dbReference type="InterPro" id="IPR054471">
    <property type="entry name" value="GPIID_WHD"/>
</dbReference>
<dbReference type="SUPFAM" id="SSF53474">
    <property type="entry name" value="alpha/beta-Hydrolases"/>
    <property type="match status" value="1"/>
</dbReference>
<dbReference type="PANTHER" id="PTHR10039">
    <property type="entry name" value="AMELOGENIN"/>
    <property type="match status" value="1"/>
</dbReference>
<dbReference type="GO" id="GO:0015031">
    <property type="term" value="P:protein transport"/>
    <property type="evidence" value="ECO:0007669"/>
    <property type="project" value="UniProtKB-KW"/>
</dbReference>
<keyword evidence="4" id="KW-0653">Protein transport</keyword>
<dbReference type="SMART" id="SM00320">
    <property type="entry name" value="WD40"/>
    <property type="match status" value="5"/>
</dbReference>
<evidence type="ECO:0000259" key="5">
    <source>
        <dbReference type="Pfam" id="PF07819"/>
    </source>
</evidence>
<comment type="function">
    <text evidence="1 4">Involved in inositol deacylation of GPI-anchored proteins which plays important roles in the quality control and ER-associated degradation of GPI-anchored proteins.</text>
</comment>
<protein>
    <recommendedName>
        <fullName evidence="2 4">GPI inositol-deacylase</fullName>
        <ecNumber evidence="4">3.1.-.-</ecNumber>
    </recommendedName>
</protein>
<evidence type="ECO:0000256" key="1">
    <source>
        <dbReference type="ARBA" id="ARBA00003496"/>
    </source>
</evidence>
<keyword evidence="4" id="KW-0256">Endoplasmic reticulum</keyword>
<dbReference type="InterPro" id="IPR056884">
    <property type="entry name" value="NPHP3-like_N"/>
</dbReference>
<dbReference type="Proteomes" id="UP001276659">
    <property type="component" value="Unassembled WGS sequence"/>
</dbReference>
<feature type="domain" description="GPI inositol-deacylase PGAP1-like alpha/beta" evidence="5">
    <location>
        <begin position="58"/>
        <end position="188"/>
    </location>
</feature>
<dbReference type="GO" id="GO:0005789">
    <property type="term" value="C:endoplasmic reticulum membrane"/>
    <property type="evidence" value="ECO:0007669"/>
    <property type="project" value="UniProtKB-SubCell"/>
</dbReference>
<keyword evidence="3" id="KW-0677">Repeat</keyword>
<dbReference type="Pfam" id="PF22939">
    <property type="entry name" value="WHD_GPIID"/>
    <property type="match status" value="1"/>
</dbReference>
<comment type="similarity">
    <text evidence="4">Belongs to the GPI inositol-deacylase family.</text>
</comment>
<gene>
    <name evidence="8" type="ORF">OEA41_008291</name>
</gene>
<dbReference type="InterPro" id="IPR027417">
    <property type="entry name" value="P-loop_NTPase"/>
</dbReference>
<evidence type="ECO:0000256" key="4">
    <source>
        <dbReference type="RuleBase" id="RU365011"/>
    </source>
</evidence>
<name>A0AAD9ZH63_9LECA</name>
<dbReference type="EMBL" id="JASNWA010000004">
    <property type="protein sequence ID" value="KAK3176965.1"/>
    <property type="molecule type" value="Genomic_DNA"/>
</dbReference>
<dbReference type="SUPFAM" id="SSF52540">
    <property type="entry name" value="P-loop containing nucleoside triphosphate hydrolases"/>
    <property type="match status" value="1"/>
</dbReference>
<dbReference type="Pfam" id="PF24883">
    <property type="entry name" value="NPHP3_N"/>
    <property type="match status" value="1"/>
</dbReference>
<comment type="caution">
    <text evidence="8">The sequence shown here is derived from an EMBL/GenBank/DDBJ whole genome shotgun (WGS) entry which is preliminary data.</text>
</comment>
<dbReference type="InterPro" id="IPR015943">
    <property type="entry name" value="WD40/YVTN_repeat-like_dom_sf"/>
</dbReference>
<evidence type="ECO:0000256" key="3">
    <source>
        <dbReference type="ARBA" id="ARBA00022737"/>
    </source>
</evidence>
<dbReference type="InterPro" id="IPR036322">
    <property type="entry name" value="WD40_repeat_dom_sf"/>
</dbReference>
<evidence type="ECO:0000256" key="2">
    <source>
        <dbReference type="ARBA" id="ARBA00015856"/>
    </source>
</evidence>
<evidence type="ECO:0000259" key="6">
    <source>
        <dbReference type="Pfam" id="PF22939"/>
    </source>
</evidence>
<dbReference type="Gene3D" id="2.130.10.10">
    <property type="entry name" value="YVTN repeat-like/Quinoprotein amine dehydrogenase"/>
    <property type="match status" value="2"/>
</dbReference>
<dbReference type="Pfam" id="PF07819">
    <property type="entry name" value="PGAP1"/>
    <property type="match status" value="1"/>
</dbReference>
<reference evidence="8" key="1">
    <citation type="submission" date="2022-11" db="EMBL/GenBank/DDBJ databases">
        <title>Chromosomal genome sequence assembly and mating type (MAT) locus characterization of the leprose asexual lichenized fungus Lepraria neglecta (Nyl.) Erichsen.</title>
        <authorList>
            <person name="Allen J.L."/>
            <person name="Pfeffer B."/>
        </authorList>
    </citation>
    <scope>NUCLEOTIDE SEQUENCE</scope>
    <source>
        <strain evidence="8">Allen 5258</strain>
    </source>
</reference>
<evidence type="ECO:0000313" key="8">
    <source>
        <dbReference type="EMBL" id="KAK3176965.1"/>
    </source>
</evidence>
<keyword evidence="4" id="KW-0378">Hydrolase</keyword>
<feature type="domain" description="GPI inositol-deacylase winged helix" evidence="6">
    <location>
        <begin position="611"/>
        <end position="700"/>
    </location>
</feature>
<evidence type="ECO:0000259" key="7">
    <source>
        <dbReference type="Pfam" id="PF24883"/>
    </source>
</evidence>
<keyword evidence="4" id="KW-0813">Transport</keyword>
<dbReference type="InterPro" id="IPR001680">
    <property type="entry name" value="WD40_rpt"/>
</dbReference>
<organism evidence="8 9">
    <name type="scientific">Lepraria neglecta</name>
    <dbReference type="NCBI Taxonomy" id="209136"/>
    <lineage>
        <taxon>Eukaryota</taxon>
        <taxon>Fungi</taxon>
        <taxon>Dikarya</taxon>
        <taxon>Ascomycota</taxon>
        <taxon>Pezizomycotina</taxon>
        <taxon>Lecanoromycetes</taxon>
        <taxon>OSLEUM clade</taxon>
        <taxon>Lecanoromycetidae</taxon>
        <taxon>Lecanorales</taxon>
        <taxon>Lecanorineae</taxon>
        <taxon>Stereocaulaceae</taxon>
        <taxon>Lepraria</taxon>
    </lineage>
</organism>
<keyword evidence="4" id="KW-0472">Membrane</keyword>
<accession>A0AAD9ZH63</accession>
<dbReference type="Gene3D" id="3.40.50.300">
    <property type="entry name" value="P-loop containing nucleotide triphosphate hydrolases"/>
    <property type="match status" value="1"/>
</dbReference>
<dbReference type="PANTHER" id="PTHR10039:SF16">
    <property type="entry name" value="GPI INOSITOL-DEACYLASE"/>
    <property type="match status" value="1"/>
</dbReference>
<dbReference type="InterPro" id="IPR029058">
    <property type="entry name" value="AB_hydrolase_fold"/>
</dbReference>
<dbReference type="EC" id="3.1.-.-" evidence="4"/>
<proteinExistence type="inferred from homology"/>
<sequence>MFLRHRTKTSSRSRNSLLESSLRGLSVRGIDLGGEVEDFKGPTGLSLLFEPSEPLVDLIFVHGLRGGSRKTWSKTNDPYHYWPKEWLPRDPEFKNVRIHSFGYNSDWGETKQSFLDIHDFGKSLLVAIYDSPHIRAAGDTPLILVGHSMGGLVSKKAYVLARQDSAFQALAQRFYGIVFLATPHRGSDSAQQLSNLLRASLPHGSKPYVGDLERGSGTLKSINDEFRHYSDSLQLRSFYETLKTAIGMNSVLIVDQASATLGYQNEKSALINASHRDICKFETPWDPNFIIVRNALLSYVDDITKWLMVARHEEHRSQMRALESYLGVSERPEDELAALEDIRFGGSCLWFSSKQNFQNWRDDFHGSAKTFWLSGKPATGKSVLAGNVIGELEDLNLDCSYYFFRHNDTAKSNLASCLKSIAFQMAIINIKVRQMLLRLKEDDVQIDKTDERTIWRKLFVNGIFQIEASTRPHFWIIDALDECNNHALLFPMLAKVETPFPLKIFITSRHSSDFTKHFAILGSTVIGEQISTDDTLQDIRLYVHEKVESLPLNEEAFRHNVVDTVVKKSSGCFLWVALVLEELGKVYTEADIEQVLEEVPPDMDALYQRALDAMSNKIRNKQLVQGILTWVMCAARPMSIPELSYALKIDLGVTVNALEGPITSDCGQLLFIDKANKVQIVHQTIRDFLFKPGLTSEFGIKKAAGHGRLFETCLKYLTSEEMRPPRNYQLTKLATRLSKRSTFEGYACLSFNEHLRRVHSAEDRYLMLLDTFLTSNVLSWIEYLAKTGELHHITGTAKALRGYLEARAKYCSPIGKQVQRVDTWATDLIRLVAKFGKNLLELPTAIYWLIPPFCPRESAIGSQFGASPRGIAVQGPANNEWDDRLACISYNEQQATAIAFIDTMFVVALSNKTLRIYNKATLQELKRLYHVEPAKLLAFDSKGRVLACSGRKHVRVWNMATGDIMSTFVVQHEPLALRFGEKDTILMAITRGNVTCSWNLSEGTIKTPRIRQNSFEGEDSSFRRPLTAAAFSLELNMSAVVYRGRPVCLFDLNEDILLGTCNKEQSSGDELQEMDDAMVTPAIGLVFNPKSDISLLAATYIDGDLALFDPCELSLIAVVEAGAQALACSPDGRTLATGDSIGNIQLFEFETLRLMYRIRADEYQIKGLAFSHDGLRFCDVRGPQCNVWEPSVLVRTEVGESDSVSDMIPSAPKTVDIADQDDISEITTMVCHPAEHFVFYGNDRGLILALDTSTARQTQVLWKHAKNVPISALVWVPAQTLLISADASSRILAYELDYKAQRWEVTGPVLDTHLEHSINHLTLNAQKDIVLISSSMPGNKSQGDRSHSTEQAEQISSLNLESFALASPNTNTSQDNLAPHSDIKLLPEFVQHIVGKTGSKLIFLDKSLWVCSMVVNGSKQRYLRHFFIPDDWLNASQILLSKITLQGDCVFARKDAVVVIKRGLRYEEVISAG</sequence>
<keyword evidence="9" id="KW-1185">Reference proteome</keyword>